<protein>
    <recommendedName>
        <fullName evidence="6">EamA domain-containing protein</fullName>
    </recommendedName>
</protein>
<dbReference type="PANTHER" id="PTHR22911:SF6">
    <property type="entry name" value="SOLUTE CARRIER FAMILY 35 MEMBER G1"/>
    <property type="match status" value="1"/>
</dbReference>
<dbReference type="AlphaFoldDB" id="A0A2K9LRB1"/>
<feature type="transmembrane region" description="Helical" evidence="5">
    <location>
        <begin position="185"/>
        <end position="203"/>
    </location>
</feature>
<feature type="transmembrane region" description="Helical" evidence="5">
    <location>
        <begin position="55"/>
        <end position="72"/>
    </location>
</feature>
<feature type="transmembrane region" description="Helical" evidence="5">
    <location>
        <begin position="103"/>
        <end position="119"/>
    </location>
</feature>
<evidence type="ECO:0000256" key="1">
    <source>
        <dbReference type="ARBA" id="ARBA00004141"/>
    </source>
</evidence>
<dbReference type="InterPro" id="IPR000620">
    <property type="entry name" value="EamA_dom"/>
</dbReference>
<sequence length="267" mass="28870">MAAAATKYLTGYMDASLVVCTQYLICLVTLLPWVSRTGLKGLATEFPKAHLIRGVAGWACFYTFYVAIGKIPLVDASLLRNTAPICVPFFTFFLFGNRIGLQGAIGILVGFAGVLFILKPEGQNISMWHGVGFLSGVTLAISMIYTRELAASEPSNRILFYYFLISLVLSTPLALANYTPIPIKAVPALLFVGVSIFITMKLYNHAYTHAPANAIAPLTYFGVVFAGLLGWIFWDHTPDSKSLMGMALVICGGIVAILAKQAEASQK</sequence>
<evidence type="ECO:0000259" key="6">
    <source>
        <dbReference type="Pfam" id="PF00892"/>
    </source>
</evidence>
<feature type="transmembrane region" description="Helical" evidence="5">
    <location>
        <begin position="240"/>
        <end position="259"/>
    </location>
</feature>
<accession>A0A2K9LRB1</accession>
<feature type="transmembrane region" description="Helical" evidence="5">
    <location>
        <begin position="158"/>
        <end position="179"/>
    </location>
</feature>
<keyword evidence="2 5" id="KW-0812">Transmembrane</keyword>
<dbReference type="Pfam" id="PF00892">
    <property type="entry name" value="EamA"/>
    <property type="match status" value="2"/>
</dbReference>
<name>A0A2K9LRB1_9GAMM</name>
<dbReference type="InterPro" id="IPR037185">
    <property type="entry name" value="EmrE-like"/>
</dbReference>
<dbReference type="GO" id="GO:0016020">
    <property type="term" value="C:membrane"/>
    <property type="evidence" value="ECO:0007669"/>
    <property type="project" value="UniProtKB-SubCell"/>
</dbReference>
<evidence type="ECO:0000313" key="7">
    <source>
        <dbReference type="EMBL" id="AUM14807.1"/>
    </source>
</evidence>
<reference evidence="8" key="1">
    <citation type="submission" date="2017-08" db="EMBL/GenBank/DDBJ databases">
        <title>Direct submision.</title>
        <authorList>
            <person name="Kim S.-J."/>
            <person name="Rhee S.-K."/>
        </authorList>
    </citation>
    <scope>NUCLEOTIDE SEQUENCE [LARGE SCALE GENOMIC DNA]</scope>
    <source>
        <strain evidence="8">GI5</strain>
    </source>
</reference>
<dbReference type="Proteomes" id="UP000235116">
    <property type="component" value="Chromosome"/>
</dbReference>
<keyword evidence="3 5" id="KW-1133">Transmembrane helix</keyword>
<keyword evidence="4 5" id="KW-0472">Membrane</keyword>
<feature type="domain" description="EamA" evidence="6">
    <location>
        <begin position="128"/>
        <end position="255"/>
    </location>
</feature>
<evidence type="ECO:0000256" key="4">
    <source>
        <dbReference type="ARBA" id="ARBA00023136"/>
    </source>
</evidence>
<evidence type="ECO:0000313" key="8">
    <source>
        <dbReference type="Proteomes" id="UP000235116"/>
    </source>
</evidence>
<dbReference type="SUPFAM" id="SSF103481">
    <property type="entry name" value="Multidrug resistance efflux transporter EmrE"/>
    <property type="match status" value="2"/>
</dbReference>
<dbReference type="EMBL" id="CP022684">
    <property type="protein sequence ID" value="AUM14807.1"/>
    <property type="molecule type" value="Genomic_DNA"/>
</dbReference>
<proteinExistence type="predicted"/>
<dbReference type="PANTHER" id="PTHR22911">
    <property type="entry name" value="ACYL-MALONYL CONDENSING ENZYME-RELATED"/>
    <property type="match status" value="1"/>
</dbReference>
<feature type="transmembrane region" description="Helical" evidence="5">
    <location>
        <begin position="15"/>
        <end position="34"/>
    </location>
</feature>
<evidence type="ECO:0000256" key="3">
    <source>
        <dbReference type="ARBA" id="ARBA00022989"/>
    </source>
</evidence>
<keyword evidence="8" id="KW-1185">Reference proteome</keyword>
<evidence type="ECO:0000256" key="2">
    <source>
        <dbReference type="ARBA" id="ARBA00022692"/>
    </source>
</evidence>
<feature type="transmembrane region" description="Helical" evidence="5">
    <location>
        <begin position="125"/>
        <end position="146"/>
    </location>
</feature>
<dbReference type="OrthoDB" id="554876at2"/>
<organism evidence="7 8">
    <name type="scientific">Ketobacter alkanivorans</name>
    <dbReference type="NCBI Taxonomy" id="1917421"/>
    <lineage>
        <taxon>Bacteria</taxon>
        <taxon>Pseudomonadati</taxon>
        <taxon>Pseudomonadota</taxon>
        <taxon>Gammaproteobacteria</taxon>
        <taxon>Pseudomonadales</taxon>
        <taxon>Ketobacteraceae</taxon>
        <taxon>Ketobacter</taxon>
    </lineage>
</organism>
<comment type="subcellular location">
    <subcellularLocation>
        <location evidence="1">Membrane</location>
        <topology evidence="1">Multi-pass membrane protein</topology>
    </subcellularLocation>
</comment>
<feature type="transmembrane region" description="Helical" evidence="5">
    <location>
        <begin position="215"/>
        <end position="234"/>
    </location>
</feature>
<evidence type="ECO:0000256" key="5">
    <source>
        <dbReference type="SAM" id="Phobius"/>
    </source>
</evidence>
<feature type="domain" description="EamA" evidence="6">
    <location>
        <begin position="4"/>
        <end position="118"/>
    </location>
</feature>
<gene>
    <name evidence="7" type="ORF">Kalk_01870</name>
</gene>
<dbReference type="KEGG" id="kak:Kalk_01870"/>
<dbReference type="Gene3D" id="1.10.3730.20">
    <property type="match status" value="1"/>
</dbReference>